<evidence type="ECO:0000256" key="2">
    <source>
        <dbReference type="ARBA" id="ARBA00022771"/>
    </source>
</evidence>
<dbReference type="Proteomes" id="UP000179003">
    <property type="component" value="Unassembled WGS sequence"/>
</dbReference>
<evidence type="ECO:0000313" key="7">
    <source>
        <dbReference type="EMBL" id="OGD66961.1"/>
    </source>
</evidence>
<evidence type="ECO:0000313" key="8">
    <source>
        <dbReference type="Proteomes" id="UP000179003"/>
    </source>
</evidence>
<dbReference type="PANTHER" id="PTHR33823">
    <property type="entry name" value="RNA POLYMERASE-BINDING TRANSCRIPTION FACTOR DKSA-RELATED"/>
    <property type="match status" value="1"/>
</dbReference>
<dbReference type="Gene3D" id="1.20.120.910">
    <property type="entry name" value="DksA, coiled-coil domain"/>
    <property type="match status" value="1"/>
</dbReference>
<feature type="region of interest" description="Disordered" evidence="5">
    <location>
        <begin position="24"/>
        <end position="48"/>
    </location>
</feature>
<dbReference type="Pfam" id="PF01258">
    <property type="entry name" value="zf-dskA_traR"/>
    <property type="match status" value="1"/>
</dbReference>
<dbReference type="AlphaFoldDB" id="A0A1F5EHU6"/>
<comment type="caution">
    <text evidence="7">The sequence shown here is derived from an EMBL/GenBank/DDBJ whole genome shotgun (WGS) entry which is preliminary data.</text>
</comment>
<name>A0A1F5EHU6_9BACT</name>
<dbReference type="PANTHER" id="PTHR33823:SF5">
    <property type="entry name" value="DNAK SUPPRESSOR PROTEIN"/>
    <property type="match status" value="1"/>
</dbReference>
<accession>A0A1F5EHU6</accession>
<protein>
    <recommendedName>
        <fullName evidence="6">Zinc finger DksA/TraR C4-type domain-containing protein</fullName>
    </recommendedName>
</protein>
<sequence>MNKIDLKKYKEKLDKELANLEKELESVGRRNPSNPNDWEAKQPEENIPGADLNEVADSIDDFESNSAILNDLEAKYNNVKLALEKIEEETYGLCEVDGKPIEEARLEANPSARTCKEHINTNLR</sequence>
<organism evidence="7 8">
    <name type="scientific">Candidatus Campbellbacteria bacterium RIFOXYC2_FULL_35_25</name>
    <dbReference type="NCBI Taxonomy" id="1797582"/>
    <lineage>
        <taxon>Bacteria</taxon>
        <taxon>Candidatus Campbelliibacteriota</taxon>
    </lineage>
</organism>
<gene>
    <name evidence="7" type="ORF">A2442_00130</name>
</gene>
<dbReference type="STRING" id="1797582.A2442_00130"/>
<proteinExistence type="predicted"/>
<evidence type="ECO:0000256" key="1">
    <source>
        <dbReference type="ARBA" id="ARBA00022723"/>
    </source>
</evidence>
<keyword evidence="1" id="KW-0479">Metal-binding</keyword>
<keyword evidence="3" id="KW-0862">Zinc</keyword>
<dbReference type="PROSITE" id="PS51128">
    <property type="entry name" value="ZF_DKSA_2"/>
    <property type="match status" value="1"/>
</dbReference>
<comment type="caution">
    <text evidence="4">Lacks conserved residue(s) required for the propagation of feature annotation.</text>
</comment>
<dbReference type="InterPro" id="IPR000962">
    <property type="entry name" value="Znf_DskA_TraR"/>
</dbReference>
<evidence type="ECO:0000256" key="4">
    <source>
        <dbReference type="PROSITE-ProRule" id="PRU00510"/>
    </source>
</evidence>
<dbReference type="SUPFAM" id="SSF109635">
    <property type="entry name" value="DnaK suppressor protein DksA, alpha-hairpin domain"/>
    <property type="match status" value="1"/>
</dbReference>
<evidence type="ECO:0000256" key="5">
    <source>
        <dbReference type="SAM" id="MobiDB-lite"/>
    </source>
</evidence>
<feature type="domain" description="Zinc finger DksA/TraR C4-type" evidence="6">
    <location>
        <begin position="90"/>
        <end position="117"/>
    </location>
</feature>
<reference evidence="7 8" key="1">
    <citation type="journal article" date="2016" name="Nat. Commun.">
        <title>Thousands of microbial genomes shed light on interconnected biogeochemical processes in an aquifer system.</title>
        <authorList>
            <person name="Anantharaman K."/>
            <person name="Brown C.T."/>
            <person name="Hug L.A."/>
            <person name="Sharon I."/>
            <person name="Castelle C.J."/>
            <person name="Probst A.J."/>
            <person name="Thomas B.C."/>
            <person name="Singh A."/>
            <person name="Wilkins M.J."/>
            <person name="Karaoz U."/>
            <person name="Brodie E.L."/>
            <person name="Williams K.H."/>
            <person name="Hubbard S.S."/>
            <person name="Banfield J.F."/>
        </authorList>
    </citation>
    <scope>NUCLEOTIDE SEQUENCE [LARGE SCALE GENOMIC DNA]</scope>
</reference>
<dbReference type="EMBL" id="MFAE01000011">
    <property type="protein sequence ID" value="OGD66961.1"/>
    <property type="molecule type" value="Genomic_DNA"/>
</dbReference>
<evidence type="ECO:0000259" key="6">
    <source>
        <dbReference type="Pfam" id="PF01258"/>
    </source>
</evidence>
<dbReference type="GO" id="GO:0008270">
    <property type="term" value="F:zinc ion binding"/>
    <property type="evidence" value="ECO:0007669"/>
    <property type="project" value="UniProtKB-KW"/>
</dbReference>
<dbReference type="InterPro" id="IPR037187">
    <property type="entry name" value="DnaK_N"/>
</dbReference>
<evidence type="ECO:0000256" key="3">
    <source>
        <dbReference type="ARBA" id="ARBA00022833"/>
    </source>
</evidence>
<keyword evidence="2" id="KW-0863">Zinc-finger</keyword>